<dbReference type="InterPro" id="IPR023346">
    <property type="entry name" value="Lysozyme-like_dom_sf"/>
</dbReference>
<evidence type="ECO:0000313" key="2">
    <source>
        <dbReference type="Proteomes" id="UP001198602"/>
    </source>
</evidence>
<gene>
    <name evidence="1" type="ORF">LE190_15030</name>
</gene>
<organism evidence="1 2">
    <name type="scientific">Massilia hydrophila</name>
    <dbReference type="NCBI Taxonomy" id="3044279"/>
    <lineage>
        <taxon>Bacteria</taxon>
        <taxon>Pseudomonadati</taxon>
        <taxon>Pseudomonadota</taxon>
        <taxon>Betaproteobacteria</taxon>
        <taxon>Burkholderiales</taxon>
        <taxon>Oxalobacteraceae</taxon>
        <taxon>Telluria group</taxon>
        <taxon>Massilia</taxon>
    </lineage>
</organism>
<dbReference type="Gene3D" id="1.10.530.10">
    <property type="match status" value="1"/>
</dbReference>
<reference evidence="1 2" key="1">
    <citation type="submission" date="2021-07" db="EMBL/GenBank/DDBJ databases">
        <title>Characterization of Violacein-producing bacteria and related species.</title>
        <authorList>
            <person name="Wilson H.S."/>
            <person name="De Leon M.E."/>
        </authorList>
    </citation>
    <scope>NUCLEOTIDE SEQUENCE [LARGE SCALE GENOMIC DNA]</scope>
    <source>
        <strain evidence="1 2">HSC-2F05</strain>
    </source>
</reference>
<dbReference type="Proteomes" id="UP001198602">
    <property type="component" value="Unassembled WGS sequence"/>
</dbReference>
<proteinExistence type="predicted"/>
<dbReference type="EMBL" id="JAHYBX010000006">
    <property type="protein sequence ID" value="MCA1857228.1"/>
    <property type="molecule type" value="Genomic_DNA"/>
</dbReference>
<protein>
    <submittedName>
        <fullName evidence="1">Uncharacterized protein</fullName>
    </submittedName>
</protein>
<dbReference type="SUPFAM" id="SSF53955">
    <property type="entry name" value="Lysozyme-like"/>
    <property type="match status" value="1"/>
</dbReference>
<comment type="caution">
    <text evidence="1">The sequence shown here is derived from an EMBL/GenBank/DDBJ whole genome shotgun (WGS) entry which is preliminary data.</text>
</comment>
<evidence type="ECO:0000313" key="1">
    <source>
        <dbReference type="EMBL" id="MCA1857228.1"/>
    </source>
</evidence>
<name>A0ABS7YC16_9BURK</name>
<sequence>MEQLSCSASKNDHPKWGFTDLVRWKTLPSTLGGGRAYIQRFKDAWVKQNKNAIRAAATREGFPPELLAGVCWIEVGGDPNSIDRIAFEVRTFDWSGPPLVDKQTVTSLPTKTSFGSVSMQLRTAAHTMGIDPAKMSSAQLRQLANCLQQDVFNINTVARHLRQLIDHDKLQQTRPLLGMEQVRIVGARYNRGISLSLDQIKKNMSYGNFIVNFWPRFSRLLN</sequence>
<dbReference type="RefSeq" id="WP_225239459.1">
    <property type="nucleotide sequence ID" value="NZ_JAHYBX010000006.1"/>
</dbReference>
<accession>A0ABS7YC16</accession>
<keyword evidence="2" id="KW-1185">Reference proteome</keyword>